<dbReference type="Gene3D" id="1.10.10.60">
    <property type="entry name" value="Homeodomain-like"/>
    <property type="match status" value="1"/>
</dbReference>
<organism evidence="4 5">
    <name type="scientific">Pythium oligandrum</name>
    <name type="common">Mycoparasitic fungus</name>
    <dbReference type="NCBI Taxonomy" id="41045"/>
    <lineage>
        <taxon>Eukaryota</taxon>
        <taxon>Sar</taxon>
        <taxon>Stramenopiles</taxon>
        <taxon>Oomycota</taxon>
        <taxon>Peronosporomycetes</taxon>
        <taxon>Pythiales</taxon>
        <taxon>Pythiaceae</taxon>
        <taxon>Pythium</taxon>
    </lineage>
</organism>
<dbReference type="PANTHER" id="PTHR19303:SF57">
    <property type="entry name" value="HTH CENPB-TYPE DOMAIN-CONTAINING PROTEIN"/>
    <property type="match status" value="1"/>
</dbReference>
<proteinExistence type="predicted"/>
<feature type="domain" description="HTH CENPB-type" evidence="3">
    <location>
        <begin position="68"/>
        <end position="144"/>
    </location>
</feature>
<name>A0A8K1FIB0_PYTOL</name>
<dbReference type="InterPro" id="IPR009057">
    <property type="entry name" value="Homeodomain-like_sf"/>
</dbReference>
<dbReference type="EMBL" id="SPLM01000072">
    <property type="protein sequence ID" value="TMW63631.1"/>
    <property type="molecule type" value="Genomic_DNA"/>
</dbReference>
<keyword evidence="1" id="KW-0238">DNA-binding</keyword>
<dbReference type="PROSITE" id="PS51253">
    <property type="entry name" value="HTH_CENPB"/>
    <property type="match status" value="1"/>
</dbReference>
<accession>A0A8K1FIB0</accession>
<reference evidence="4" key="1">
    <citation type="submission" date="2019-03" db="EMBL/GenBank/DDBJ databases">
        <title>Long read genome sequence of the mycoparasitic Pythium oligandrum ATCC 38472 isolated from sugarbeet rhizosphere.</title>
        <authorList>
            <person name="Gaulin E."/>
        </authorList>
    </citation>
    <scope>NUCLEOTIDE SEQUENCE</scope>
    <source>
        <strain evidence="4">ATCC 38472_TT</strain>
    </source>
</reference>
<dbReference type="AlphaFoldDB" id="A0A8K1FIB0"/>
<evidence type="ECO:0000256" key="1">
    <source>
        <dbReference type="ARBA" id="ARBA00023125"/>
    </source>
</evidence>
<comment type="caution">
    <text evidence="4">The sequence shown here is derived from an EMBL/GenBank/DDBJ whole genome shotgun (WGS) entry which is preliminary data.</text>
</comment>
<dbReference type="Proteomes" id="UP000794436">
    <property type="component" value="Unassembled WGS sequence"/>
</dbReference>
<dbReference type="SUPFAM" id="SSF46689">
    <property type="entry name" value="Homeodomain-like"/>
    <property type="match status" value="1"/>
</dbReference>
<dbReference type="Pfam" id="PF03221">
    <property type="entry name" value="HTH_Tnp_Tc5"/>
    <property type="match status" value="1"/>
</dbReference>
<dbReference type="GO" id="GO:0005634">
    <property type="term" value="C:nucleus"/>
    <property type="evidence" value="ECO:0007669"/>
    <property type="project" value="TreeGrafter"/>
</dbReference>
<evidence type="ECO:0000256" key="2">
    <source>
        <dbReference type="SAM" id="MobiDB-lite"/>
    </source>
</evidence>
<evidence type="ECO:0000259" key="3">
    <source>
        <dbReference type="PROSITE" id="PS51253"/>
    </source>
</evidence>
<dbReference type="GO" id="GO:0003677">
    <property type="term" value="F:DNA binding"/>
    <property type="evidence" value="ECO:0007669"/>
    <property type="project" value="UniProtKB-KW"/>
</dbReference>
<feature type="compositionally biased region" description="Acidic residues" evidence="2">
    <location>
        <begin position="258"/>
        <end position="267"/>
    </location>
</feature>
<dbReference type="PANTHER" id="PTHR19303">
    <property type="entry name" value="TRANSPOSON"/>
    <property type="match status" value="1"/>
</dbReference>
<dbReference type="SMART" id="SM00674">
    <property type="entry name" value="CENPB"/>
    <property type="match status" value="1"/>
</dbReference>
<evidence type="ECO:0000313" key="4">
    <source>
        <dbReference type="EMBL" id="TMW63631.1"/>
    </source>
</evidence>
<sequence>MGPRGAGRRLNDQERMEILDILSKEAKVKNVDLAKRYGVSEGAIRKLKQIKDTIRERYQMGNEQNRDKRKRGGFVRNAKFEQELYEWILHIRETASYHLIPLTQTAVRQQAMILAKKYDSMANFKASPGWFARFCSRHRLDPPVHPPLTAEDGSAISPVLGLAATAAVGDSVPGGPLASAYQVDTSFTAHLTAPVKTTGLENGESMPDQTHLAAAVADASGLSGIASDLTHVTGDVKVERPKESKGEHAVPKPSPVPTEEEIFSLGL</sequence>
<keyword evidence="5" id="KW-1185">Reference proteome</keyword>
<dbReference type="InterPro" id="IPR050863">
    <property type="entry name" value="CenT-Element_Derived"/>
</dbReference>
<feature type="compositionally biased region" description="Basic and acidic residues" evidence="2">
    <location>
        <begin position="239"/>
        <end position="250"/>
    </location>
</feature>
<gene>
    <name evidence="4" type="ORF">Poli38472_002572</name>
</gene>
<feature type="region of interest" description="Disordered" evidence="2">
    <location>
        <begin position="239"/>
        <end position="267"/>
    </location>
</feature>
<evidence type="ECO:0000313" key="5">
    <source>
        <dbReference type="Proteomes" id="UP000794436"/>
    </source>
</evidence>
<dbReference type="OrthoDB" id="9909311at2759"/>
<protein>
    <recommendedName>
        <fullName evidence="3">HTH CENPB-type domain-containing protein</fullName>
    </recommendedName>
</protein>
<dbReference type="InterPro" id="IPR006600">
    <property type="entry name" value="HTH_CenpB_DNA-bd_dom"/>
</dbReference>